<evidence type="ECO:0000256" key="2">
    <source>
        <dbReference type="ARBA" id="ARBA00004651"/>
    </source>
</evidence>
<feature type="transmembrane region" description="Helical" evidence="14">
    <location>
        <begin position="246"/>
        <end position="269"/>
    </location>
</feature>
<keyword evidence="5" id="KW-0337">GPI-anchor biosynthesis</keyword>
<keyword evidence="11 14" id="KW-0472">Membrane</keyword>
<keyword evidence="7" id="KW-0808">Transferase</keyword>
<feature type="transmembrane region" description="Helical" evidence="14">
    <location>
        <begin position="649"/>
        <end position="676"/>
    </location>
</feature>
<keyword evidence="6" id="KW-0328">Glycosyltransferase</keyword>
<evidence type="ECO:0000256" key="14">
    <source>
        <dbReference type="SAM" id="Phobius"/>
    </source>
</evidence>
<keyword evidence="9" id="KW-0256">Endoplasmic reticulum</keyword>
<dbReference type="Proteomes" id="UP000295371">
    <property type="component" value="Unassembled WGS sequence"/>
</dbReference>
<dbReference type="GO" id="GO:0031501">
    <property type="term" value="C:mannosyltransferase complex"/>
    <property type="evidence" value="ECO:0007669"/>
    <property type="project" value="TreeGrafter"/>
</dbReference>
<sequence>MSATQTRPPVVPANPSTPSRGFAERVRDAFGGPPGQHATGVGNWVNMPVLLALLATLTWLVTTIRQQACLPGGGDGFANFCYSDLSPIYTALGGAGNQVYFDSAIDQPVLTGYLIEVIRFVMGAFGAETGAVTDADASTFIGFATVVLFGCFLVAVFATARIQRRWREGVMLAVSPAVVMTGLINFDLFAVALTMVALALWSRRNPVAAGAFLGLAMAARIYPAVLLIALLIVCIRGRRVPEWLNLLGAFLLTWALVNLPVMLLAPAAWTESWTANTSLGSIWYVLGQAGTEVPEVGDLSTVLFILACIGIAAVAFLAERRPRVAQVSYLVVWAMFVTNADYRPQYALLLAALMVIARPNWRDWAIFSFGEVFYVFAVWAYLGGSLDSSAGDGAPAYDLAVVLRMATQTWVAAMVVVDIWRPARDPARTRGGEDPGAGVLRGAADAEWVARWRAYLIPWPVLWGRFWRGEAEPGTPALAPLAPPMKEGPGGFREIVGVWLIGRASIVLTGAMVMMVLGLSFFEIIWRWDTERFMTIAQYWYPSIDTTYRAFYPGWPMVLQLNPVQLFGLSSDPETIRLSIAVWGVLIATACSLVAAAALVKLGGRWAAFGWIFAPMAVFTMMPYSESLFCAFAFWAWQRARADRWWQAALLAGLASTVRVSGLFLIGALVVMILVWAGIDWRGRLRRLAWLVVSVALLGAYTVYLYLLTGNWSAWSQAQEEGWARSFTMPWTSVENTLKVLDPNGSYVDQPFIMLIFVLEAVAWFLGFVVVGWCVRKKLWAEAAYVAVQLLAFSTSYWLQSVNRAILIWFPLWVMLAHLLLVEPKTTLGARAQTVFRVGWMVISPLMMVLWAWLYFTGEWAS</sequence>
<dbReference type="Pfam" id="PF09594">
    <property type="entry name" value="GT87"/>
    <property type="match status" value="1"/>
</dbReference>
<feature type="transmembrane region" description="Helical" evidence="14">
    <location>
        <begin position="207"/>
        <end position="234"/>
    </location>
</feature>
<feature type="transmembrane region" description="Helical" evidence="14">
    <location>
        <begin position="402"/>
        <end position="420"/>
    </location>
</feature>
<evidence type="ECO:0000256" key="13">
    <source>
        <dbReference type="SAM" id="MobiDB-lite"/>
    </source>
</evidence>
<keyword evidence="16" id="KW-1185">Reference proteome</keyword>
<dbReference type="GO" id="GO:0004376">
    <property type="term" value="F:GPI mannosyltransferase activity"/>
    <property type="evidence" value="ECO:0007669"/>
    <property type="project" value="InterPro"/>
</dbReference>
<dbReference type="GO" id="GO:0005886">
    <property type="term" value="C:plasma membrane"/>
    <property type="evidence" value="ECO:0007669"/>
    <property type="project" value="UniProtKB-SubCell"/>
</dbReference>
<feature type="transmembrane region" description="Helical" evidence="14">
    <location>
        <begin position="782"/>
        <end position="799"/>
    </location>
</feature>
<dbReference type="RefSeq" id="WP_133755461.1">
    <property type="nucleotide sequence ID" value="NZ_SOAW01000002.1"/>
</dbReference>
<dbReference type="InterPro" id="IPR018584">
    <property type="entry name" value="GT87"/>
</dbReference>
<organism evidence="15 16">
    <name type="scientific">Naumannella halotolerans</name>
    <dbReference type="NCBI Taxonomy" id="993414"/>
    <lineage>
        <taxon>Bacteria</taxon>
        <taxon>Bacillati</taxon>
        <taxon>Actinomycetota</taxon>
        <taxon>Actinomycetes</taxon>
        <taxon>Propionibacteriales</taxon>
        <taxon>Propionibacteriaceae</taxon>
        <taxon>Naumannella</taxon>
    </lineage>
</organism>
<feature type="transmembrane region" description="Helical" evidence="14">
    <location>
        <begin position="580"/>
        <end position="600"/>
    </location>
</feature>
<comment type="subcellular location">
    <subcellularLocation>
        <location evidence="2">Cell membrane</location>
        <topology evidence="2">Multi-pass membrane protein</topology>
    </subcellularLocation>
    <subcellularLocation>
        <location evidence="1">Endoplasmic reticulum membrane</location>
        <topology evidence="1">Multi-pass membrane protein</topology>
    </subcellularLocation>
</comment>
<dbReference type="EMBL" id="SOAW01000002">
    <property type="protein sequence ID" value="TDT31155.1"/>
    <property type="molecule type" value="Genomic_DNA"/>
</dbReference>
<evidence type="ECO:0000313" key="16">
    <source>
        <dbReference type="Proteomes" id="UP000295371"/>
    </source>
</evidence>
<evidence type="ECO:0000256" key="3">
    <source>
        <dbReference type="ARBA" id="ARBA00004687"/>
    </source>
</evidence>
<evidence type="ECO:0000256" key="1">
    <source>
        <dbReference type="ARBA" id="ARBA00004477"/>
    </source>
</evidence>
<feature type="transmembrane region" description="Helical" evidence="14">
    <location>
        <begin position="752"/>
        <end position="775"/>
    </location>
</feature>
<dbReference type="GO" id="GO:0006506">
    <property type="term" value="P:GPI anchor biosynthetic process"/>
    <property type="evidence" value="ECO:0007669"/>
    <property type="project" value="UniProtKB-UniPathway"/>
</dbReference>
<feature type="transmembrane region" description="Helical" evidence="14">
    <location>
        <begin position="364"/>
        <end position="382"/>
    </location>
</feature>
<evidence type="ECO:0000256" key="9">
    <source>
        <dbReference type="ARBA" id="ARBA00022824"/>
    </source>
</evidence>
<feature type="transmembrane region" description="Helical" evidence="14">
    <location>
        <begin position="834"/>
        <end position="856"/>
    </location>
</feature>
<evidence type="ECO:0000256" key="11">
    <source>
        <dbReference type="ARBA" id="ARBA00023136"/>
    </source>
</evidence>
<evidence type="ECO:0000256" key="8">
    <source>
        <dbReference type="ARBA" id="ARBA00022692"/>
    </source>
</evidence>
<feature type="transmembrane region" description="Helical" evidence="14">
    <location>
        <begin position="172"/>
        <end position="201"/>
    </location>
</feature>
<accession>A0A4R7J2C1</accession>
<feature type="transmembrane region" description="Helical" evidence="14">
    <location>
        <begin position="688"/>
        <end position="707"/>
    </location>
</feature>
<proteinExistence type="inferred from homology"/>
<name>A0A4R7J2C1_9ACTN</name>
<keyword evidence="4" id="KW-1003">Cell membrane</keyword>
<dbReference type="OrthoDB" id="151635at2"/>
<dbReference type="UniPathway" id="UPA00196"/>
<evidence type="ECO:0000256" key="4">
    <source>
        <dbReference type="ARBA" id="ARBA00022475"/>
    </source>
</evidence>
<feature type="transmembrane region" description="Helical" evidence="14">
    <location>
        <begin position="612"/>
        <end position="637"/>
    </location>
</feature>
<evidence type="ECO:0000256" key="7">
    <source>
        <dbReference type="ARBA" id="ARBA00022679"/>
    </source>
</evidence>
<keyword evidence="8 14" id="KW-0812">Transmembrane</keyword>
<evidence type="ECO:0000256" key="10">
    <source>
        <dbReference type="ARBA" id="ARBA00022989"/>
    </source>
</evidence>
<reference evidence="15 16" key="1">
    <citation type="submission" date="2019-03" db="EMBL/GenBank/DDBJ databases">
        <title>Genomic Encyclopedia of Archaeal and Bacterial Type Strains, Phase II (KMG-II): from individual species to whole genera.</title>
        <authorList>
            <person name="Goeker M."/>
        </authorList>
    </citation>
    <scope>NUCLEOTIDE SEQUENCE [LARGE SCALE GENOMIC DNA]</scope>
    <source>
        <strain evidence="15 16">DSM 24323</strain>
    </source>
</reference>
<keyword evidence="10 14" id="KW-1133">Transmembrane helix</keyword>
<evidence type="ECO:0000313" key="15">
    <source>
        <dbReference type="EMBL" id="TDT31155.1"/>
    </source>
</evidence>
<protein>
    <submittedName>
        <fullName evidence="15">Uncharacterized protein DUF2029</fullName>
    </submittedName>
</protein>
<dbReference type="GO" id="GO:0000009">
    <property type="term" value="F:alpha-1,6-mannosyltransferase activity"/>
    <property type="evidence" value="ECO:0007669"/>
    <property type="project" value="InterPro"/>
</dbReference>
<feature type="region of interest" description="Disordered" evidence="13">
    <location>
        <begin position="1"/>
        <end position="21"/>
    </location>
</feature>
<evidence type="ECO:0000256" key="6">
    <source>
        <dbReference type="ARBA" id="ARBA00022676"/>
    </source>
</evidence>
<feature type="transmembrane region" description="Helical" evidence="14">
    <location>
        <begin position="140"/>
        <end position="160"/>
    </location>
</feature>
<comment type="caution">
    <text evidence="15">The sequence shown here is derived from an EMBL/GenBank/DDBJ whole genome shotgun (WGS) entry which is preliminary data.</text>
</comment>
<evidence type="ECO:0000256" key="5">
    <source>
        <dbReference type="ARBA" id="ARBA00022502"/>
    </source>
</evidence>
<dbReference type="PANTHER" id="PTHR12468">
    <property type="entry name" value="GPI MANNOSYLTRANSFERASE 2"/>
    <property type="match status" value="1"/>
</dbReference>
<feature type="transmembrane region" description="Helical" evidence="14">
    <location>
        <begin position="495"/>
        <end position="522"/>
    </location>
</feature>
<feature type="transmembrane region" description="Helical" evidence="14">
    <location>
        <begin position="299"/>
        <end position="318"/>
    </location>
</feature>
<comment type="similarity">
    <text evidence="12">Belongs to the glycosyltransferase 87 family.</text>
</comment>
<dbReference type="PANTHER" id="PTHR12468:SF2">
    <property type="entry name" value="GPI MANNOSYLTRANSFERASE 2"/>
    <property type="match status" value="1"/>
</dbReference>
<feature type="transmembrane region" description="Helical" evidence="14">
    <location>
        <begin position="805"/>
        <end position="822"/>
    </location>
</feature>
<dbReference type="AlphaFoldDB" id="A0A4R7J2C1"/>
<dbReference type="InterPro" id="IPR007315">
    <property type="entry name" value="PIG-V/Gpi18"/>
</dbReference>
<evidence type="ECO:0000256" key="12">
    <source>
        <dbReference type="ARBA" id="ARBA00024033"/>
    </source>
</evidence>
<comment type="pathway">
    <text evidence="3">Glycolipid biosynthesis; glycosylphosphatidylinositol-anchor biosynthesis.</text>
</comment>
<gene>
    <name evidence="15" type="ORF">CLV29_2568</name>
</gene>